<evidence type="ECO:0008006" key="3">
    <source>
        <dbReference type="Google" id="ProtNLM"/>
    </source>
</evidence>
<sequence>MVLGCVFGIAILAEKGVNIDVSYPRCGGLDSLYHFLLWCPFAQAVWQQAGCSSPPSGVQQFLVSLIHSLDSTAAKAAAVGRQVVPTG</sequence>
<evidence type="ECO:0000313" key="2">
    <source>
        <dbReference type="Proteomes" id="UP000828251"/>
    </source>
</evidence>
<dbReference type="OrthoDB" id="1109492at2759"/>
<name>A0A9D3V903_9ROSI</name>
<dbReference type="AlphaFoldDB" id="A0A9D3V903"/>
<organism evidence="1 2">
    <name type="scientific">Gossypium stocksii</name>
    <dbReference type="NCBI Taxonomy" id="47602"/>
    <lineage>
        <taxon>Eukaryota</taxon>
        <taxon>Viridiplantae</taxon>
        <taxon>Streptophyta</taxon>
        <taxon>Embryophyta</taxon>
        <taxon>Tracheophyta</taxon>
        <taxon>Spermatophyta</taxon>
        <taxon>Magnoliopsida</taxon>
        <taxon>eudicotyledons</taxon>
        <taxon>Gunneridae</taxon>
        <taxon>Pentapetalae</taxon>
        <taxon>rosids</taxon>
        <taxon>malvids</taxon>
        <taxon>Malvales</taxon>
        <taxon>Malvaceae</taxon>
        <taxon>Malvoideae</taxon>
        <taxon>Gossypium</taxon>
    </lineage>
</organism>
<protein>
    <recommendedName>
        <fullName evidence="3">Reverse transcriptase zinc-binding domain-containing protein</fullName>
    </recommendedName>
</protein>
<comment type="caution">
    <text evidence="1">The sequence shown here is derived from an EMBL/GenBank/DDBJ whole genome shotgun (WGS) entry which is preliminary data.</text>
</comment>
<dbReference type="EMBL" id="JAIQCV010000008">
    <property type="protein sequence ID" value="KAH1073931.1"/>
    <property type="molecule type" value="Genomic_DNA"/>
</dbReference>
<reference evidence="1 2" key="1">
    <citation type="journal article" date="2021" name="Plant Biotechnol. J.">
        <title>Multi-omics assisted identification of the key and species-specific regulatory components of drought-tolerant mechanisms in Gossypium stocksii.</title>
        <authorList>
            <person name="Yu D."/>
            <person name="Ke L."/>
            <person name="Zhang D."/>
            <person name="Wu Y."/>
            <person name="Sun Y."/>
            <person name="Mei J."/>
            <person name="Sun J."/>
            <person name="Sun Y."/>
        </authorList>
    </citation>
    <scope>NUCLEOTIDE SEQUENCE [LARGE SCALE GENOMIC DNA]</scope>
    <source>
        <strain evidence="2">cv. E1</strain>
        <tissue evidence="1">Leaf</tissue>
    </source>
</reference>
<accession>A0A9D3V903</accession>
<gene>
    <name evidence="1" type="ORF">J1N35_026259</name>
</gene>
<keyword evidence="2" id="KW-1185">Reference proteome</keyword>
<proteinExistence type="predicted"/>
<dbReference type="Proteomes" id="UP000828251">
    <property type="component" value="Unassembled WGS sequence"/>
</dbReference>
<evidence type="ECO:0000313" key="1">
    <source>
        <dbReference type="EMBL" id="KAH1073931.1"/>
    </source>
</evidence>